<evidence type="ECO:0000256" key="3">
    <source>
        <dbReference type="ARBA" id="ARBA00022729"/>
    </source>
</evidence>
<comment type="caution">
    <text evidence="9">The sequence shown here is derived from an EMBL/GenBank/DDBJ whole genome shotgun (WGS) entry which is preliminary data.</text>
</comment>
<gene>
    <name evidence="9" type="ORF">MMEN_LOCUS1344</name>
</gene>
<keyword evidence="3 7" id="KW-0732">Signal</keyword>
<comment type="caution">
    <text evidence="5">Lacks conserved residue(s) required for the propagation of feature annotation.</text>
</comment>
<dbReference type="PANTHER" id="PTHR45785">
    <property type="entry name" value="COMPLEMENT FACTOR H-RELATED"/>
    <property type="match status" value="1"/>
</dbReference>
<keyword evidence="4 5" id="KW-1015">Disulfide bond</keyword>
<dbReference type="GO" id="GO:0005615">
    <property type="term" value="C:extracellular space"/>
    <property type="evidence" value="ECO:0007669"/>
    <property type="project" value="TreeGrafter"/>
</dbReference>
<dbReference type="Gene3D" id="2.10.70.10">
    <property type="entry name" value="Complement Module, domain 1"/>
    <property type="match status" value="5"/>
</dbReference>
<name>A0A8S4ADM1_9TELE</name>
<feature type="domain" description="Sushi" evidence="8">
    <location>
        <begin position="145"/>
        <end position="205"/>
    </location>
</feature>
<feature type="disulfide bond" evidence="5">
    <location>
        <begin position="86"/>
        <end position="129"/>
    </location>
</feature>
<evidence type="ECO:0000256" key="6">
    <source>
        <dbReference type="SAM" id="MobiDB-lite"/>
    </source>
</evidence>
<sequence>MHLIFHSCVFFLWMQTLTFVRAKSCGHPGEAQFADFRLDKGEDFVFGSEVVYTCRDGYQMVSRTSRRRCTANGWDGVVPVCEILKCPVPVIDDNVNVNGDPEDSTVGNLLRFDCKNDNEILSGPSQIYCAENGQWNEQPPTCEELRCVKPTIENGYVLSGTPHYKEHQVLNFDCNTDYKRGNERLPQCSKAGSRAVWIPTPECRPPCETQDGKQTTGSDCSSPPLLDNGDIKDSLKQKYKHDEKVEYVCQAWHIMEGGPFRKCVDGEWTGEITCLRPCTVNEDDMKANNIQLIRGEGKIYSEHGDHITFECTGRKSRVGSVAFRQMCKDGVITLPRCE</sequence>
<dbReference type="Proteomes" id="UP000677803">
    <property type="component" value="Unassembled WGS sequence"/>
</dbReference>
<comment type="subcellular location">
    <subcellularLocation>
        <location evidence="1">Virion</location>
    </subcellularLocation>
</comment>
<evidence type="ECO:0000256" key="2">
    <source>
        <dbReference type="ARBA" id="ARBA00022659"/>
    </source>
</evidence>
<reference evidence="9" key="1">
    <citation type="submission" date="2021-05" db="EMBL/GenBank/DDBJ databases">
        <authorList>
            <person name="Tigano A."/>
        </authorList>
    </citation>
    <scope>NUCLEOTIDE SEQUENCE</scope>
</reference>
<feature type="chain" id="PRO_5035884350" evidence="7">
    <location>
        <begin position="23"/>
        <end position="338"/>
    </location>
</feature>
<dbReference type="PANTHER" id="PTHR45785:SF2">
    <property type="entry name" value="COMPLEMENT FACTOR H-RELATED"/>
    <property type="match status" value="1"/>
</dbReference>
<evidence type="ECO:0000313" key="10">
    <source>
        <dbReference type="Proteomes" id="UP000677803"/>
    </source>
</evidence>
<organism evidence="9 10">
    <name type="scientific">Menidia menidia</name>
    <name type="common">Atlantic silverside</name>
    <dbReference type="NCBI Taxonomy" id="238744"/>
    <lineage>
        <taxon>Eukaryota</taxon>
        <taxon>Metazoa</taxon>
        <taxon>Chordata</taxon>
        <taxon>Craniata</taxon>
        <taxon>Vertebrata</taxon>
        <taxon>Euteleostomi</taxon>
        <taxon>Actinopterygii</taxon>
        <taxon>Neopterygii</taxon>
        <taxon>Teleostei</taxon>
        <taxon>Neoteleostei</taxon>
        <taxon>Acanthomorphata</taxon>
        <taxon>Ovalentaria</taxon>
        <taxon>Atherinomorphae</taxon>
        <taxon>Atheriniformes</taxon>
        <taxon>Atherinopsidae</taxon>
        <taxon>Menidiinae</taxon>
        <taxon>Menidia</taxon>
    </lineage>
</organism>
<dbReference type="GO" id="GO:0006956">
    <property type="term" value="P:complement activation"/>
    <property type="evidence" value="ECO:0007669"/>
    <property type="project" value="TreeGrafter"/>
</dbReference>
<accession>A0A8S4ADM1</accession>
<evidence type="ECO:0000313" key="9">
    <source>
        <dbReference type="EMBL" id="CAG5863215.1"/>
    </source>
</evidence>
<evidence type="ECO:0000256" key="7">
    <source>
        <dbReference type="SAM" id="SignalP"/>
    </source>
</evidence>
<feature type="domain" description="Sushi" evidence="8">
    <location>
        <begin position="84"/>
        <end position="144"/>
    </location>
</feature>
<protein>
    <submittedName>
        <fullName evidence="9">(Atlantic silverside) hypothetical protein</fullName>
    </submittedName>
</protein>
<feature type="signal peptide" evidence="7">
    <location>
        <begin position="1"/>
        <end position="22"/>
    </location>
</feature>
<dbReference type="SUPFAM" id="SSF57535">
    <property type="entry name" value="Complement control module/SCR domain"/>
    <property type="match status" value="5"/>
</dbReference>
<feature type="disulfide bond" evidence="5">
    <location>
        <begin position="220"/>
        <end position="263"/>
    </location>
</feature>
<evidence type="ECO:0000256" key="4">
    <source>
        <dbReference type="ARBA" id="ARBA00023157"/>
    </source>
</evidence>
<evidence type="ECO:0000259" key="8">
    <source>
        <dbReference type="PROSITE" id="PS50923"/>
    </source>
</evidence>
<dbReference type="PROSITE" id="PS50923">
    <property type="entry name" value="SUSHI"/>
    <property type="match status" value="4"/>
</dbReference>
<feature type="domain" description="Sushi" evidence="8">
    <location>
        <begin position="218"/>
        <end position="276"/>
    </location>
</feature>
<dbReference type="InterPro" id="IPR051503">
    <property type="entry name" value="ComplSys_Reg/VirEntry_Med"/>
</dbReference>
<evidence type="ECO:0000256" key="1">
    <source>
        <dbReference type="ARBA" id="ARBA00004328"/>
    </source>
</evidence>
<dbReference type="SMART" id="SM00032">
    <property type="entry name" value="CCP"/>
    <property type="match status" value="4"/>
</dbReference>
<feature type="compositionally biased region" description="Polar residues" evidence="6">
    <location>
        <begin position="212"/>
        <end position="221"/>
    </location>
</feature>
<feature type="region of interest" description="Disordered" evidence="6">
    <location>
        <begin position="207"/>
        <end position="227"/>
    </location>
</feature>
<proteinExistence type="predicted"/>
<dbReference type="AlphaFoldDB" id="A0A8S4ADM1"/>
<dbReference type="InterPro" id="IPR000436">
    <property type="entry name" value="Sushi_SCR_CCP_dom"/>
</dbReference>
<evidence type="ECO:0000256" key="5">
    <source>
        <dbReference type="PROSITE-ProRule" id="PRU00302"/>
    </source>
</evidence>
<dbReference type="CDD" id="cd00033">
    <property type="entry name" value="CCP"/>
    <property type="match status" value="3"/>
</dbReference>
<keyword evidence="2 5" id="KW-0768">Sushi</keyword>
<keyword evidence="10" id="KW-1185">Reference proteome</keyword>
<feature type="domain" description="Sushi" evidence="8">
    <location>
        <begin position="23"/>
        <end position="83"/>
    </location>
</feature>
<dbReference type="InterPro" id="IPR035976">
    <property type="entry name" value="Sushi/SCR/CCP_sf"/>
</dbReference>
<dbReference type="EMBL" id="CAJRST010000002">
    <property type="protein sequence ID" value="CAG5863215.1"/>
    <property type="molecule type" value="Genomic_DNA"/>
</dbReference>
<dbReference type="Pfam" id="PF00084">
    <property type="entry name" value="Sushi"/>
    <property type="match status" value="3"/>
</dbReference>
<feature type="disulfide bond" evidence="5">
    <location>
        <begin position="54"/>
        <end position="81"/>
    </location>
</feature>
<dbReference type="GO" id="GO:0001851">
    <property type="term" value="F:complement component C3b binding"/>
    <property type="evidence" value="ECO:0007669"/>
    <property type="project" value="TreeGrafter"/>
</dbReference>
<dbReference type="OrthoDB" id="10051774at2759"/>